<dbReference type="Proteomes" id="UP000550508">
    <property type="component" value="Unassembled WGS sequence"/>
</dbReference>
<sequence length="82" mass="9351">MCRFSHDAKPWPIMDGKNPKVYTDRNEALIAAQAHVISHINGTYRRDGETLPTAISEAEKQWGAIYVKGREVKIERKERAKA</sequence>
<gene>
    <name evidence="1" type="ORF">HQ945_08485</name>
</gene>
<dbReference type="RefSeq" id="WP_174207946.1">
    <property type="nucleotide sequence ID" value="NZ_JABUMX010000002.1"/>
</dbReference>
<evidence type="ECO:0000313" key="2">
    <source>
        <dbReference type="Proteomes" id="UP000550508"/>
    </source>
</evidence>
<accession>A0A849VN84</accession>
<reference evidence="1 2" key="1">
    <citation type="submission" date="2020-05" db="EMBL/GenBank/DDBJ databases">
        <authorList>
            <person name="Kim M.K."/>
        </authorList>
    </citation>
    <scope>NUCLEOTIDE SEQUENCE [LARGE SCALE GENOMIC DNA]</scope>
    <source>
        <strain evidence="1 2">BT25</strain>
    </source>
</reference>
<name>A0A849VN84_9HYPH</name>
<dbReference type="EMBL" id="JABUMX010000002">
    <property type="protein sequence ID" value="NTS31291.1"/>
    <property type="molecule type" value="Genomic_DNA"/>
</dbReference>
<keyword evidence="2" id="KW-1185">Reference proteome</keyword>
<evidence type="ECO:0000313" key="1">
    <source>
        <dbReference type="EMBL" id="NTS31291.1"/>
    </source>
</evidence>
<comment type="caution">
    <text evidence="1">The sequence shown here is derived from an EMBL/GenBank/DDBJ whole genome shotgun (WGS) entry which is preliminary data.</text>
</comment>
<organism evidence="1 2">
    <name type="scientific">Phyllobacterium pellucidum</name>
    <dbReference type="NCBI Taxonomy" id="2740464"/>
    <lineage>
        <taxon>Bacteria</taxon>
        <taxon>Pseudomonadati</taxon>
        <taxon>Pseudomonadota</taxon>
        <taxon>Alphaproteobacteria</taxon>
        <taxon>Hyphomicrobiales</taxon>
        <taxon>Phyllobacteriaceae</taxon>
        <taxon>Phyllobacterium</taxon>
    </lineage>
</organism>
<proteinExistence type="predicted"/>
<protein>
    <submittedName>
        <fullName evidence="1">Uncharacterized protein</fullName>
    </submittedName>
</protein>
<dbReference type="AlphaFoldDB" id="A0A849VN84"/>